<dbReference type="RefSeq" id="WP_082768469.1">
    <property type="nucleotide sequence ID" value="NZ_JAAXPG010000004.1"/>
</dbReference>
<dbReference type="InterPro" id="IPR023772">
    <property type="entry name" value="DNA-bd_HTH_TetR-type_CS"/>
</dbReference>
<feature type="DNA-binding region" description="H-T-H motif" evidence="2">
    <location>
        <begin position="19"/>
        <end position="38"/>
    </location>
</feature>
<keyword evidence="1 2" id="KW-0238">DNA-binding</keyword>
<dbReference type="SUPFAM" id="SSF46689">
    <property type="entry name" value="Homeodomain-like"/>
    <property type="match status" value="1"/>
</dbReference>
<dbReference type="GO" id="GO:0000976">
    <property type="term" value="F:transcription cis-regulatory region binding"/>
    <property type="evidence" value="ECO:0007669"/>
    <property type="project" value="TreeGrafter"/>
</dbReference>
<reference evidence="4 5" key="1">
    <citation type="submission" date="2020-04" db="EMBL/GenBank/DDBJ databases">
        <title>MicrobeNet Type strains.</title>
        <authorList>
            <person name="Nicholson A.C."/>
        </authorList>
    </citation>
    <scope>NUCLEOTIDE SEQUENCE [LARGE SCALE GENOMIC DNA]</scope>
    <source>
        <strain evidence="4 5">ATCC 23612</strain>
    </source>
</reference>
<dbReference type="Gene3D" id="1.10.357.10">
    <property type="entry name" value="Tetracycline Repressor, domain 2"/>
    <property type="match status" value="1"/>
</dbReference>
<dbReference type="GO" id="GO:0003700">
    <property type="term" value="F:DNA-binding transcription factor activity"/>
    <property type="evidence" value="ECO:0007669"/>
    <property type="project" value="TreeGrafter"/>
</dbReference>
<evidence type="ECO:0000256" key="2">
    <source>
        <dbReference type="PROSITE-ProRule" id="PRU00335"/>
    </source>
</evidence>
<evidence type="ECO:0000313" key="5">
    <source>
        <dbReference type="Proteomes" id="UP000553209"/>
    </source>
</evidence>
<gene>
    <name evidence="4" type="ORF">HGB44_05935</name>
</gene>
<dbReference type="Pfam" id="PF00440">
    <property type="entry name" value="TetR_N"/>
    <property type="match status" value="1"/>
</dbReference>
<dbReference type="InterPro" id="IPR050109">
    <property type="entry name" value="HTH-type_TetR-like_transc_reg"/>
</dbReference>
<protein>
    <submittedName>
        <fullName evidence="4">TetR/AcrR family transcriptional regulator</fullName>
    </submittedName>
</protein>
<dbReference type="Proteomes" id="UP000553209">
    <property type="component" value="Unassembled WGS sequence"/>
</dbReference>
<dbReference type="PROSITE" id="PS50977">
    <property type="entry name" value="HTH_TETR_2"/>
    <property type="match status" value="1"/>
</dbReference>
<dbReference type="PANTHER" id="PTHR30055:SF226">
    <property type="entry name" value="HTH-TYPE TRANSCRIPTIONAL REGULATOR PKSA"/>
    <property type="match status" value="1"/>
</dbReference>
<keyword evidence="5" id="KW-1185">Reference proteome</keyword>
<name>A0A7X6MA54_9ACTN</name>
<dbReference type="PANTHER" id="PTHR30055">
    <property type="entry name" value="HTH-TYPE TRANSCRIPTIONAL REGULATOR RUTR"/>
    <property type="match status" value="1"/>
</dbReference>
<evidence type="ECO:0000259" key="3">
    <source>
        <dbReference type="PROSITE" id="PS50977"/>
    </source>
</evidence>
<dbReference type="PRINTS" id="PR00455">
    <property type="entry name" value="HTHTETR"/>
</dbReference>
<dbReference type="InterPro" id="IPR001647">
    <property type="entry name" value="HTH_TetR"/>
</dbReference>
<sequence>MILDAASEVFAESGYDHASMRELAQATGVTTPVLYYHFKSKIDLYGAVVASQAEKLVSSWIFPSNTNTPEELFNETTSAFFRSMEHSWLAWRILFVNRPLAPEAAEIFEQAQDYATESVAACIRALGPLDLPVNLDTDRALYALAESIKASGHALVAWWHENQDVPIEDVIHLNKTVVWGGMEGLLSKKEP</sequence>
<dbReference type="PROSITE" id="PS01081">
    <property type="entry name" value="HTH_TETR_1"/>
    <property type="match status" value="1"/>
</dbReference>
<dbReference type="EMBL" id="JAAXPG010000004">
    <property type="protein sequence ID" value="NKY97214.1"/>
    <property type="molecule type" value="Genomic_DNA"/>
</dbReference>
<dbReference type="AlphaFoldDB" id="A0A7X6MA54"/>
<dbReference type="InterPro" id="IPR009057">
    <property type="entry name" value="Homeodomain-like_sf"/>
</dbReference>
<evidence type="ECO:0000256" key="1">
    <source>
        <dbReference type="ARBA" id="ARBA00023125"/>
    </source>
</evidence>
<evidence type="ECO:0000313" key="4">
    <source>
        <dbReference type="EMBL" id="NKY97214.1"/>
    </source>
</evidence>
<feature type="domain" description="HTH tetR-type" evidence="3">
    <location>
        <begin position="1"/>
        <end position="56"/>
    </location>
</feature>
<organism evidence="4 5">
    <name type="scientific">Nocardiopsis alborubida</name>
    <dbReference type="NCBI Taxonomy" id="146802"/>
    <lineage>
        <taxon>Bacteria</taxon>
        <taxon>Bacillati</taxon>
        <taxon>Actinomycetota</taxon>
        <taxon>Actinomycetes</taxon>
        <taxon>Streptosporangiales</taxon>
        <taxon>Nocardiopsidaceae</taxon>
        <taxon>Nocardiopsis</taxon>
    </lineage>
</organism>
<accession>A0A7X6MA54</accession>
<proteinExistence type="predicted"/>
<comment type="caution">
    <text evidence="4">The sequence shown here is derived from an EMBL/GenBank/DDBJ whole genome shotgun (WGS) entry which is preliminary data.</text>
</comment>